<dbReference type="EMBL" id="MBEW02000005">
    <property type="protein sequence ID" value="RDY21736.1"/>
    <property type="molecule type" value="Genomic_DNA"/>
</dbReference>
<sequence>ITTLYGSMLANMIFTPIANKLKVNSAVEMLERQIMLEGLLSIQAGENPRIIEEKLKAFLPPSLRNSAEQTKGEA</sequence>
<feature type="non-terminal residue" evidence="1">
    <location>
        <position position="1"/>
    </location>
</feature>
<dbReference type="PANTHER" id="PTHR30433">
    <property type="entry name" value="CHEMOTAXIS PROTEIN MOTA"/>
    <property type="match status" value="1"/>
</dbReference>
<protein>
    <submittedName>
        <fullName evidence="1">Motility protein A</fullName>
    </submittedName>
</protein>
<evidence type="ECO:0000313" key="2">
    <source>
        <dbReference type="Proteomes" id="UP000093352"/>
    </source>
</evidence>
<dbReference type="InterPro" id="IPR047055">
    <property type="entry name" value="MotA-like"/>
</dbReference>
<proteinExistence type="predicted"/>
<evidence type="ECO:0000313" key="1">
    <source>
        <dbReference type="EMBL" id="RDY21736.1"/>
    </source>
</evidence>
<dbReference type="PANTHER" id="PTHR30433:SF2">
    <property type="entry name" value="MOTILITY PROTEIN A"/>
    <property type="match status" value="1"/>
</dbReference>
<organism evidence="1 2">
    <name type="scientific">Criibacterium bergeronii</name>
    <dbReference type="NCBI Taxonomy" id="1871336"/>
    <lineage>
        <taxon>Bacteria</taxon>
        <taxon>Bacillati</taxon>
        <taxon>Bacillota</taxon>
        <taxon>Clostridia</taxon>
        <taxon>Peptostreptococcales</taxon>
        <taxon>Filifactoraceae</taxon>
        <taxon>Criibacterium</taxon>
    </lineage>
</organism>
<dbReference type="Proteomes" id="UP000093352">
    <property type="component" value="Unassembled WGS sequence"/>
</dbReference>
<dbReference type="GO" id="GO:0071978">
    <property type="term" value="P:bacterial-type flagellum-dependent swarming motility"/>
    <property type="evidence" value="ECO:0007669"/>
    <property type="project" value="InterPro"/>
</dbReference>
<reference evidence="1 2" key="1">
    <citation type="journal article" date="2016" name="Genome Announc.">
        <title>Draft Genome Sequence of Criibacterium bergeronii gen. nov., sp. nov., Strain CCRI-22567T, Isolated from a Vaginal Sample from a Woman with Bacterial Vaginosis.</title>
        <authorList>
            <person name="Maheux A.F."/>
            <person name="Berube E."/>
            <person name="Boudreau D.K."/>
            <person name="Raymond F."/>
            <person name="Corbeil J."/>
            <person name="Roy P.H."/>
            <person name="Boissinot M."/>
            <person name="Omar R.F."/>
        </authorList>
    </citation>
    <scope>NUCLEOTIDE SEQUENCE [LARGE SCALE GENOMIC DNA]</scope>
    <source>
        <strain evidence="1 2">CCRI-22567</strain>
    </source>
</reference>
<name>A0A371IMS8_9FIRM</name>
<dbReference type="AlphaFoldDB" id="A0A371IMS8"/>
<comment type="caution">
    <text evidence="1">The sequence shown here is derived from an EMBL/GenBank/DDBJ whole genome shotgun (WGS) entry which is preliminary data.</text>
</comment>
<accession>A0A371IMS8</accession>
<keyword evidence="2" id="KW-1185">Reference proteome</keyword>
<dbReference type="GO" id="GO:0005886">
    <property type="term" value="C:plasma membrane"/>
    <property type="evidence" value="ECO:0007669"/>
    <property type="project" value="TreeGrafter"/>
</dbReference>
<dbReference type="GO" id="GO:0006935">
    <property type="term" value="P:chemotaxis"/>
    <property type="evidence" value="ECO:0007669"/>
    <property type="project" value="InterPro"/>
</dbReference>
<gene>
    <name evidence="1" type="ORF">BBG48_003885</name>
</gene>